<dbReference type="Pfam" id="PF01522">
    <property type="entry name" value="Polysacc_deac_1"/>
    <property type="match status" value="1"/>
</dbReference>
<dbReference type="InterPro" id="IPR051398">
    <property type="entry name" value="Polysacch_Deacetylase"/>
</dbReference>
<name>A0ABU2NF58_9PSEU</name>
<keyword evidence="2" id="KW-0732">Signal</keyword>
<dbReference type="InterPro" id="IPR011330">
    <property type="entry name" value="Glyco_hydro/deAcase_b/a-brl"/>
</dbReference>
<gene>
    <name evidence="5" type="ORF">RM445_23970</name>
</gene>
<sequence>MRRRDLLTAALCTAALSGCSVVDRLRGTPQRADPEAAGDTTRAAPPTPGTPAEIAARSTVPVLCYHQVREYTAADGAGARPLICPPAVLQRQLEGMLAAGMQPVTGEALVDHLQLGTPLADKAVLVSFDDASGGQYTNALPILQRLGIPATFFVMTVVLDRPNWLSRDDVRALDAAGMTIASHTWDHHPVTRYGEKDWSTQLAKPREQLGQVVGHDVELFAYPYGLWNQAALPHVQAAGYRAAFQLTEQPQDARLPLLTVRRVLTLPTWDVPTLLARISPDHPAG</sequence>
<dbReference type="Gene3D" id="3.20.20.370">
    <property type="entry name" value="Glycoside hydrolase/deacetylase"/>
    <property type="match status" value="1"/>
</dbReference>
<dbReference type="PROSITE" id="PS51677">
    <property type="entry name" value="NODB"/>
    <property type="match status" value="1"/>
</dbReference>
<evidence type="ECO:0000313" key="6">
    <source>
        <dbReference type="Proteomes" id="UP001183202"/>
    </source>
</evidence>
<dbReference type="SUPFAM" id="SSF88713">
    <property type="entry name" value="Glycoside hydrolase/deacetylase"/>
    <property type="match status" value="1"/>
</dbReference>
<protein>
    <submittedName>
        <fullName evidence="5">Polysaccharide deacetylase family protein</fullName>
        <ecNumber evidence="5">3.-.-.-</ecNumber>
    </submittedName>
</protein>
<dbReference type="InterPro" id="IPR002509">
    <property type="entry name" value="NODB_dom"/>
</dbReference>
<evidence type="ECO:0000256" key="3">
    <source>
        <dbReference type="SAM" id="MobiDB-lite"/>
    </source>
</evidence>
<feature type="domain" description="NodB homology" evidence="4">
    <location>
        <begin position="122"/>
        <end position="285"/>
    </location>
</feature>
<evidence type="ECO:0000259" key="4">
    <source>
        <dbReference type="PROSITE" id="PS51677"/>
    </source>
</evidence>
<dbReference type="RefSeq" id="WP_311559090.1">
    <property type="nucleotide sequence ID" value="NZ_JAVREJ010000019.1"/>
</dbReference>
<dbReference type="GO" id="GO:0016787">
    <property type="term" value="F:hydrolase activity"/>
    <property type="evidence" value="ECO:0007669"/>
    <property type="project" value="UniProtKB-KW"/>
</dbReference>
<feature type="region of interest" description="Disordered" evidence="3">
    <location>
        <begin position="29"/>
        <end position="51"/>
    </location>
</feature>
<organism evidence="5 6">
    <name type="scientific">Pseudonocardia charpentierae</name>
    <dbReference type="NCBI Taxonomy" id="3075545"/>
    <lineage>
        <taxon>Bacteria</taxon>
        <taxon>Bacillati</taxon>
        <taxon>Actinomycetota</taxon>
        <taxon>Actinomycetes</taxon>
        <taxon>Pseudonocardiales</taxon>
        <taxon>Pseudonocardiaceae</taxon>
        <taxon>Pseudonocardia</taxon>
    </lineage>
</organism>
<evidence type="ECO:0000313" key="5">
    <source>
        <dbReference type="EMBL" id="MDT0352586.1"/>
    </source>
</evidence>
<dbReference type="Proteomes" id="UP001183202">
    <property type="component" value="Unassembled WGS sequence"/>
</dbReference>
<dbReference type="EMBL" id="JAVREJ010000019">
    <property type="protein sequence ID" value="MDT0352586.1"/>
    <property type="molecule type" value="Genomic_DNA"/>
</dbReference>
<keyword evidence="5" id="KW-0378">Hydrolase</keyword>
<accession>A0ABU2NF58</accession>
<comment type="subcellular location">
    <subcellularLocation>
        <location evidence="1">Secreted</location>
    </subcellularLocation>
</comment>
<evidence type="ECO:0000256" key="1">
    <source>
        <dbReference type="ARBA" id="ARBA00004613"/>
    </source>
</evidence>
<reference evidence="6" key="1">
    <citation type="submission" date="2023-07" db="EMBL/GenBank/DDBJ databases">
        <title>30 novel species of actinomycetes from the DSMZ collection.</title>
        <authorList>
            <person name="Nouioui I."/>
        </authorList>
    </citation>
    <scope>NUCLEOTIDE SEQUENCE [LARGE SCALE GENOMIC DNA]</scope>
    <source>
        <strain evidence="6">DSM 45834</strain>
    </source>
</reference>
<dbReference type="PROSITE" id="PS51257">
    <property type="entry name" value="PROKAR_LIPOPROTEIN"/>
    <property type="match status" value="1"/>
</dbReference>
<comment type="caution">
    <text evidence="5">The sequence shown here is derived from an EMBL/GenBank/DDBJ whole genome shotgun (WGS) entry which is preliminary data.</text>
</comment>
<proteinExistence type="predicted"/>
<dbReference type="PANTHER" id="PTHR34216">
    <property type="match status" value="1"/>
</dbReference>
<dbReference type="EC" id="3.-.-.-" evidence="5"/>
<keyword evidence="6" id="KW-1185">Reference proteome</keyword>
<feature type="compositionally biased region" description="Low complexity" evidence="3">
    <location>
        <begin position="37"/>
        <end position="51"/>
    </location>
</feature>
<dbReference type="CDD" id="cd10918">
    <property type="entry name" value="CE4_NodB_like_5s_6s"/>
    <property type="match status" value="1"/>
</dbReference>
<dbReference type="PANTHER" id="PTHR34216:SF3">
    <property type="entry name" value="POLY-BETA-1,6-N-ACETYL-D-GLUCOSAMINE N-DEACETYLASE"/>
    <property type="match status" value="1"/>
</dbReference>
<evidence type="ECO:0000256" key="2">
    <source>
        <dbReference type="ARBA" id="ARBA00022729"/>
    </source>
</evidence>